<evidence type="ECO:0000256" key="8">
    <source>
        <dbReference type="SAM" id="MobiDB-lite"/>
    </source>
</evidence>
<feature type="region of interest" description="Disordered" evidence="8">
    <location>
        <begin position="349"/>
        <end position="368"/>
    </location>
</feature>
<dbReference type="GO" id="GO:0016020">
    <property type="term" value="C:membrane"/>
    <property type="evidence" value="ECO:0007669"/>
    <property type="project" value="UniProtKB-SubCell"/>
</dbReference>
<sequence length="425" mass="47129">MLTAQLLPGVRVSASGTVLGFLCLSTVLRAAPEFSGYLKKVLKNHTAHACDGEQLGVTCPHRTTISILSAFYGRRIPSQNLCPGPGGSARESTNCLSVTAQQKLLDECQDQQWCHFSVNSRVFGPDPCPGTHKYLIVSYKCRPENHRTKTVCENDKLRLQCRNSSVLAIYSASYGRFLEGKSECDSKNQTMPDIECLAPGALRRVSKKCHRKENCTIFADMATFGNPCFPGVKKQLRVSYVCVPKQLLQQVDLESPDPFSLSDYTHGGWYKGPRVFKLHEDVVIVTSSLELLVHIWGMPEKLGLYFLCGVSAGLVFLLCVFAPKMAFIQDVKEAFWDLKIGGESKLGGTKLQDQEEDDNHNDDSSSDSSFRRLTRIYRASDNIFGPELTAALEGAAEERGQEGDEIWMPKESSPYAIHKIKSATK</sequence>
<dbReference type="KEGG" id="oaa:100083945"/>
<dbReference type="InterPro" id="IPR000922">
    <property type="entry name" value="Lectin_gal-bd_dom"/>
</dbReference>
<evidence type="ECO:0000256" key="5">
    <source>
        <dbReference type="ARBA" id="ARBA00022737"/>
    </source>
</evidence>
<dbReference type="Bgee" id="ENSOANG00000008724">
    <property type="expression patterns" value="Expressed in brain and 6 other cell types or tissues"/>
</dbReference>
<feature type="transmembrane region" description="Helical" evidence="9">
    <location>
        <begin position="302"/>
        <end position="322"/>
    </location>
</feature>
<evidence type="ECO:0000313" key="12">
    <source>
        <dbReference type="Proteomes" id="UP000002279"/>
    </source>
</evidence>
<keyword evidence="12" id="KW-1185">Reference proteome</keyword>
<comment type="subcellular location">
    <subcellularLocation>
        <location evidence="1">Membrane</location>
        <topology evidence="1">Single-pass membrane protein</topology>
    </subcellularLocation>
</comment>
<evidence type="ECO:0000256" key="2">
    <source>
        <dbReference type="ARBA" id="ARBA00006023"/>
    </source>
</evidence>
<keyword evidence="3 9" id="KW-0812">Transmembrane</keyword>
<dbReference type="FunFam" id="2.60.120.740:FF:000003">
    <property type="entry name" value="Protein eva-1 homolog C"/>
    <property type="match status" value="1"/>
</dbReference>
<comment type="similarity">
    <text evidence="2">Belongs to the EVA1 family.</text>
</comment>
<dbReference type="AlphaFoldDB" id="F6Z742"/>
<dbReference type="Proteomes" id="UP000002279">
    <property type="component" value="Chromosome 6"/>
</dbReference>
<dbReference type="RefSeq" id="XP_001514497.1">
    <property type="nucleotide sequence ID" value="XM_001514447.4"/>
</dbReference>
<keyword evidence="6 9" id="KW-1133">Transmembrane helix</keyword>
<evidence type="ECO:0000256" key="4">
    <source>
        <dbReference type="ARBA" id="ARBA00022734"/>
    </source>
</evidence>
<evidence type="ECO:0000313" key="11">
    <source>
        <dbReference type="Ensembl" id="ENSOANP00000013901.2"/>
    </source>
</evidence>
<dbReference type="InterPro" id="IPR043159">
    <property type="entry name" value="Lectin_gal-bd_sf"/>
</dbReference>
<dbReference type="InParanoid" id="F6Z742"/>
<evidence type="ECO:0000256" key="9">
    <source>
        <dbReference type="SAM" id="Phobius"/>
    </source>
</evidence>
<dbReference type="GeneID" id="100083945"/>
<dbReference type="GO" id="GO:0030246">
    <property type="term" value="F:carbohydrate binding"/>
    <property type="evidence" value="ECO:0007669"/>
    <property type="project" value="UniProtKB-KW"/>
</dbReference>
<dbReference type="CDD" id="cd22828">
    <property type="entry name" value="Gal_Rha_Lectin_EVA1_EVA1C_rpt1"/>
    <property type="match status" value="1"/>
</dbReference>
<keyword evidence="4" id="KW-0430">Lectin</keyword>
<proteinExistence type="inferred from homology"/>
<reference evidence="11 12" key="1">
    <citation type="journal article" date="2008" name="Nature">
        <title>Genome analysis of the platypus reveals unique signatures of evolution.</title>
        <authorList>
            <person name="Warren W.C."/>
            <person name="Hillier L.W."/>
            <person name="Marshall Graves J.A."/>
            <person name="Birney E."/>
            <person name="Ponting C.P."/>
            <person name="Grutzner F."/>
            <person name="Belov K."/>
            <person name="Miller W."/>
            <person name="Clarke L."/>
            <person name="Chinwalla A.T."/>
            <person name="Yang S.P."/>
            <person name="Heger A."/>
            <person name="Locke D.P."/>
            <person name="Miethke P."/>
            <person name="Waters P.D."/>
            <person name="Veyrunes F."/>
            <person name="Fulton L."/>
            <person name="Fulton B."/>
            <person name="Graves T."/>
            <person name="Wallis J."/>
            <person name="Puente X.S."/>
            <person name="Lopez-Otin C."/>
            <person name="Ordonez G.R."/>
            <person name="Eichler E.E."/>
            <person name="Chen L."/>
            <person name="Cheng Z."/>
            <person name="Deakin J.E."/>
            <person name="Alsop A."/>
            <person name="Thompson K."/>
            <person name="Kirby P."/>
            <person name="Papenfuss A.T."/>
            <person name="Wakefield M.J."/>
            <person name="Olender T."/>
            <person name="Lancet D."/>
            <person name="Huttley G.A."/>
            <person name="Smit A.F."/>
            <person name="Pask A."/>
            <person name="Temple-Smith P."/>
            <person name="Batzer M.A."/>
            <person name="Walker J.A."/>
            <person name="Konkel M.K."/>
            <person name="Harris R.S."/>
            <person name="Whittington C.M."/>
            <person name="Wong E.S."/>
            <person name="Gemmell N.J."/>
            <person name="Buschiazzo E."/>
            <person name="Vargas Jentzsch I.M."/>
            <person name="Merkel A."/>
            <person name="Schmitz J."/>
            <person name="Zemann A."/>
            <person name="Churakov G."/>
            <person name="Kriegs J.O."/>
            <person name="Brosius J."/>
            <person name="Murchison E.P."/>
            <person name="Sachidanandam R."/>
            <person name="Smith C."/>
            <person name="Hannon G.J."/>
            <person name="Tsend-Ayush E."/>
            <person name="McMillan D."/>
            <person name="Attenborough R."/>
            <person name="Rens W."/>
            <person name="Ferguson-Smith M."/>
            <person name="Lefevre C.M."/>
            <person name="Sharp J.A."/>
            <person name="Nicholas K.R."/>
            <person name="Ray D.A."/>
            <person name="Kube M."/>
            <person name="Reinhardt R."/>
            <person name="Pringle T.H."/>
            <person name="Taylor J."/>
            <person name="Jones R.C."/>
            <person name="Nixon B."/>
            <person name="Dacheux J.L."/>
            <person name="Niwa H."/>
            <person name="Sekita Y."/>
            <person name="Huang X."/>
            <person name="Stark A."/>
            <person name="Kheradpour P."/>
            <person name="Kellis M."/>
            <person name="Flicek P."/>
            <person name="Chen Y."/>
            <person name="Webber C."/>
            <person name="Hardison R."/>
            <person name="Nelson J."/>
            <person name="Hallsworth-Pepin K."/>
            <person name="Delehaunty K."/>
            <person name="Markovic C."/>
            <person name="Minx P."/>
            <person name="Feng Y."/>
            <person name="Kremitzki C."/>
            <person name="Mitreva M."/>
            <person name="Glasscock J."/>
            <person name="Wylie T."/>
            <person name="Wohldmann P."/>
            <person name="Thiru P."/>
            <person name="Nhan M.N."/>
            <person name="Pohl C.S."/>
            <person name="Smith S.M."/>
            <person name="Hou S."/>
            <person name="Nefedov M."/>
            <person name="de Jong P.J."/>
            <person name="Renfree M.B."/>
            <person name="Mardis E.R."/>
            <person name="Wilson R.K."/>
        </authorList>
    </citation>
    <scope>NUCLEOTIDE SEQUENCE [LARGE SCALE GENOMIC DNA]</scope>
    <source>
        <strain evidence="11 12">Glennie</strain>
    </source>
</reference>
<dbReference type="GeneTree" id="ENSGT00940000163305"/>
<dbReference type="Ensembl" id="ENSOANT00000013904.3">
    <property type="protein sequence ID" value="ENSOANP00000013901.2"/>
    <property type="gene ID" value="ENSOANG00000008724.3"/>
</dbReference>
<dbReference type="InterPro" id="IPR039500">
    <property type="entry name" value="EVA1_dom"/>
</dbReference>
<dbReference type="HOGENOM" id="CLU_050537_0_0_1"/>
<keyword evidence="7 9" id="KW-0472">Membrane</keyword>
<organism evidence="11 12">
    <name type="scientific">Ornithorhynchus anatinus</name>
    <name type="common">Duckbill platypus</name>
    <dbReference type="NCBI Taxonomy" id="9258"/>
    <lineage>
        <taxon>Eukaryota</taxon>
        <taxon>Metazoa</taxon>
        <taxon>Chordata</taxon>
        <taxon>Craniata</taxon>
        <taxon>Vertebrata</taxon>
        <taxon>Euteleostomi</taxon>
        <taxon>Mammalia</taxon>
        <taxon>Monotremata</taxon>
        <taxon>Ornithorhynchidae</taxon>
        <taxon>Ornithorhynchus</taxon>
    </lineage>
</organism>
<evidence type="ECO:0000256" key="6">
    <source>
        <dbReference type="ARBA" id="ARBA00022989"/>
    </source>
</evidence>
<evidence type="ECO:0000256" key="1">
    <source>
        <dbReference type="ARBA" id="ARBA00004167"/>
    </source>
</evidence>
<dbReference type="CDD" id="cd22829">
    <property type="entry name" value="Gal_Rha_Lectin_EVA1_EVA1C_rpt2"/>
    <property type="match status" value="1"/>
</dbReference>
<feature type="domain" description="SUEL-type lectin" evidence="10">
    <location>
        <begin position="49"/>
        <end position="142"/>
    </location>
</feature>
<evidence type="ECO:0000256" key="7">
    <source>
        <dbReference type="ARBA" id="ARBA00023136"/>
    </source>
</evidence>
<keyword evidence="5" id="KW-0677">Repeat</keyword>
<dbReference type="PROSITE" id="PS50228">
    <property type="entry name" value="SUEL_LECTIN"/>
    <property type="match status" value="2"/>
</dbReference>
<evidence type="ECO:0000259" key="10">
    <source>
        <dbReference type="PROSITE" id="PS50228"/>
    </source>
</evidence>
<dbReference type="OrthoDB" id="5970528at2759"/>
<dbReference type="Gene3D" id="2.60.120.740">
    <property type="match status" value="2"/>
</dbReference>
<gene>
    <name evidence="11" type="primary">LOC100083945</name>
</gene>
<name>F6Z742_ORNAN</name>
<protein>
    <recommendedName>
        <fullName evidence="10">SUEL-type lectin domain-containing protein</fullName>
    </recommendedName>
</protein>
<reference evidence="11" key="2">
    <citation type="submission" date="2025-08" db="UniProtKB">
        <authorList>
            <consortium name="Ensembl"/>
        </authorList>
    </citation>
    <scope>IDENTIFICATION</scope>
    <source>
        <strain evidence="11">Glennie</strain>
    </source>
</reference>
<reference evidence="11" key="3">
    <citation type="submission" date="2025-09" db="UniProtKB">
        <authorList>
            <consortium name="Ensembl"/>
        </authorList>
    </citation>
    <scope>IDENTIFICATION</scope>
    <source>
        <strain evidence="11">Glennie</strain>
    </source>
</reference>
<dbReference type="PANTHER" id="PTHR46780">
    <property type="entry name" value="PROTEIN EVA-1"/>
    <property type="match status" value="1"/>
</dbReference>
<feature type="domain" description="SUEL-type lectin" evidence="10">
    <location>
        <begin position="151"/>
        <end position="243"/>
    </location>
</feature>
<dbReference type="Pfam" id="PF14851">
    <property type="entry name" value="FAM176"/>
    <property type="match status" value="1"/>
</dbReference>
<dbReference type="OMA" id="SDYTHGW"/>
<accession>F6Z742</accession>
<dbReference type="Pfam" id="PF02140">
    <property type="entry name" value="SUEL_Lectin"/>
    <property type="match status" value="2"/>
</dbReference>
<evidence type="ECO:0000256" key="3">
    <source>
        <dbReference type="ARBA" id="ARBA00022692"/>
    </source>
</evidence>
<dbReference type="eggNOG" id="KOG4729">
    <property type="taxonomic scope" value="Eukaryota"/>
</dbReference>